<organism evidence="1 2">
    <name type="scientific">Brassica napus</name>
    <name type="common">Rape</name>
    <dbReference type="NCBI Taxonomy" id="3708"/>
    <lineage>
        <taxon>Eukaryota</taxon>
        <taxon>Viridiplantae</taxon>
        <taxon>Streptophyta</taxon>
        <taxon>Embryophyta</taxon>
        <taxon>Tracheophyta</taxon>
        <taxon>Spermatophyta</taxon>
        <taxon>Magnoliopsida</taxon>
        <taxon>eudicotyledons</taxon>
        <taxon>Gunneridae</taxon>
        <taxon>Pentapetalae</taxon>
        <taxon>rosids</taxon>
        <taxon>malvids</taxon>
        <taxon>Brassicales</taxon>
        <taxon>Brassicaceae</taxon>
        <taxon>Brassiceae</taxon>
        <taxon>Brassica</taxon>
    </lineage>
</organism>
<name>A0A078FHA6_BRANA</name>
<sequence length="76" mass="9227">MQSLYSNVYHVLSVQKAYPRDDIQADIVLWLLWRLWKNRNEFLFKGKEYEARMMDHGTKIKPPVDYVGFVEMRMVM</sequence>
<evidence type="ECO:0000313" key="2">
    <source>
        <dbReference type="Proteomes" id="UP000028999"/>
    </source>
</evidence>
<dbReference type="EMBL" id="LK032021">
    <property type="protein sequence ID" value="CDY12357.1"/>
    <property type="molecule type" value="Genomic_DNA"/>
</dbReference>
<evidence type="ECO:0000313" key="1">
    <source>
        <dbReference type="EMBL" id="CDY12357.1"/>
    </source>
</evidence>
<dbReference type="AlphaFoldDB" id="A0A078FHA6"/>
<reference evidence="1 2" key="1">
    <citation type="journal article" date="2014" name="Science">
        <title>Plant genetics. Early allopolyploid evolution in the post-Neolithic Brassica napus oilseed genome.</title>
        <authorList>
            <person name="Chalhoub B."/>
            <person name="Denoeud F."/>
            <person name="Liu S."/>
            <person name="Parkin I.A."/>
            <person name="Tang H."/>
            <person name="Wang X."/>
            <person name="Chiquet J."/>
            <person name="Belcram H."/>
            <person name="Tong C."/>
            <person name="Samans B."/>
            <person name="Correa M."/>
            <person name="Da Silva C."/>
            <person name="Just J."/>
            <person name="Falentin C."/>
            <person name="Koh C.S."/>
            <person name="Le Clainche I."/>
            <person name="Bernard M."/>
            <person name="Bento P."/>
            <person name="Noel B."/>
            <person name="Labadie K."/>
            <person name="Alberti A."/>
            <person name="Charles M."/>
            <person name="Arnaud D."/>
            <person name="Guo H."/>
            <person name="Daviaud C."/>
            <person name="Alamery S."/>
            <person name="Jabbari K."/>
            <person name="Zhao M."/>
            <person name="Edger P.P."/>
            <person name="Chelaifa H."/>
            <person name="Tack D."/>
            <person name="Lassalle G."/>
            <person name="Mestiri I."/>
            <person name="Schnel N."/>
            <person name="Le Paslier M.C."/>
            <person name="Fan G."/>
            <person name="Renault V."/>
            <person name="Bayer P.E."/>
            <person name="Golicz A.A."/>
            <person name="Manoli S."/>
            <person name="Lee T.H."/>
            <person name="Thi V.H."/>
            <person name="Chalabi S."/>
            <person name="Hu Q."/>
            <person name="Fan C."/>
            <person name="Tollenaere R."/>
            <person name="Lu Y."/>
            <person name="Battail C."/>
            <person name="Shen J."/>
            <person name="Sidebottom C.H."/>
            <person name="Wang X."/>
            <person name="Canaguier A."/>
            <person name="Chauveau A."/>
            <person name="Berard A."/>
            <person name="Deniot G."/>
            <person name="Guan M."/>
            <person name="Liu Z."/>
            <person name="Sun F."/>
            <person name="Lim Y.P."/>
            <person name="Lyons E."/>
            <person name="Town C.D."/>
            <person name="Bancroft I."/>
            <person name="Wang X."/>
            <person name="Meng J."/>
            <person name="Ma J."/>
            <person name="Pires J.C."/>
            <person name="King G.J."/>
            <person name="Brunel D."/>
            <person name="Delourme R."/>
            <person name="Renard M."/>
            <person name="Aury J.M."/>
            <person name="Adams K.L."/>
            <person name="Batley J."/>
            <person name="Snowdon R.J."/>
            <person name="Tost J."/>
            <person name="Edwards D."/>
            <person name="Zhou Y."/>
            <person name="Hua W."/>
            <person name="Sharpe A.G."/>
            <person name="Paterson A.H."/>
            <person name="Guan C."/>
            <person name="Wincker P."/>
        </authorList>
    </citation>
    <scope>NUCLEOTIDE SEQUENCE [LARGE SCALE GENOMIC DNA]</scope>
    <source>
        <strain evidence="2">cv. Darmor-bzh</strain>
    </source>
</reference>
<gene>
    <name evidence="1" type="primary">BnaC08g08480D</name>
    <name evidence="1" type="ORF">GSBRNA2T00061537001</name>
</gene>
<dbReference type="PaxDb" id="3708-A0A078FHA6"/>
<keyword evidence="2" id="KW-1185">Reference proteome</keyword>
<dbReference type="Gramene" id="CDY12357">
    <property type="protein sequence ID" value="CDY12357"/>
    <property type="gene ID" value="GSBRNA2T00061537001"/>
</dbReference>
<protein>
    <submittedName>
        <fullName evidence="1">BnaC08g08480D protein</fullName>
    </submittedName>
</protein>
<accession>A0A078FHA6</accession>
<proteinExistence type="predicted"/>
<dbReference type="Proteomes" id="UP000028999">
    <property type="component" value="Unassembled WGS sequence"/>
</dbReference>